<evidence type="ECO:0000256" key="8">
    <source>
        <dbReference type="SAM" id="Phobius"/>
    </source>
</evidence>
<keyword evidence="5 8" id="KW-0812">Transmembrane</keyword>
<dbReference type="InterPro" id="IPR000515">
    <property type="entry name" value="MetI-like"/>
</dbReference>
<feature type="transmembrane region" description="Helical" evidence="8">
    <location>
        <begin position="148"/>
        <end position="171"/>
    </location>
</feature>
<dbReference type="CDD" id="cd06261">
    <property type="entry name" value="TM_PBP2"/>
    <property type="match status" value="1"/>
</dbReference>
<feature type="domain" description="ABC transmembrane type-1" evidence="9">
    <location>
        <begin position="69"/>
        <end position="275"/>
    </location>
</feature>
<evidence type="ECO:0000313" key="11">
    <source>
        <dbReference type="Proteomes" id="UP000264120"/>
    </source>
</evidence>
<dbReference type="EMBL" id="CP023036">
    <property type="protein sequence ID" value="AXY22287.1"/>
    <property type="molecule type" value="Genomic_DNA"/>
</dbReference>
<dbReference type="GO" id="GO:0055085">
    <property type="term" value="P:transmembrane transport"/>
    <property type="evidence" value="ECO:0007669"/>
    <property type="project" value="InterPro"/>
</dbReference>
<dbReference type="PROSITE" id="PS50928">
    <property type="entry name" value="ABC_TM1"/>
    <property type="match status" value="1"/>
</dbReference>
<dbReference type="KEGG" id="ksc:CD178_01510"/>
<accession>A0A347WBP4</accession>
<gene>
    <name evidence="10" type="primary">potB</name>
    <name evidence="10" type="ORF">CD178_01510</name>
</gene>
<dbReference type="PANTHER" id="PTHR42929">
    <property type="entry name" value="INNER MEMBRANE ABC TRANSPORTER PERMEASE PROTEIN YDCU-RELATED-RELATED"/>
    <property type="match status" value="1"/>
</dbReference>
<keyword evidence="11" id="KW-1185">Reference proteome</keyword>
<evidence type="ECO:0000313" key="10">
    <source>
        <dbReference type="EMBL" id="AXY22287.1"/>
    </source>
</evidence>
<evidence type="ECO:0000256" key="4">
    <source>
        <dbReference type="ARBA" id="ARBA00022475"/>
    </source>
</evidence>
<keyword evidence="4" id="KW-1003">Cell membrane</keyword>
<feature type="transmembrane region" description="Helical" evidence="8">
    <location>
        <begin position="202"/>
        <end position="227"/>
    </location>
</feature>
<evidence type="ECO:0000256" key="2">
    <source>
        <dbReference type="ARBA" id="ARBA00007069"/>
    </source>
</evidence>
<dbReference type="Gene3D" id="1.10.3720.10">
    <property type="entry name" value="MetI-like"/>
    <property type="match status" value="1"/>
</dbReference>
<feature type="transmembrane region" description="Helical" evidence="8">
    <location>
        <begin position="21"/>
        <end position="48"/>
    </location>
</feature>
<protein>
    <submittedName>
        <fullName evidence="10">Spermidine/putrescine transport system permease protein PotB</fullName>
    </submittedName>
</protein>
<evidence type="ECO:0000256" key="7">
    <source>
        <dbReference type="ARBA" id="ARBA00023136"/>
    </source>
</evidence>
<dbReference type="SUPFAM" id="SSF161098">
    <property type="entry name" value="MetI-like"/>
    <property type="match status" value="1"/>
</dbReference>
<dbReference type="Proteomes" id="UP000264120">
    <property type="component" value="Chromosome"/>
</dbReference>
<feature type="transmembrane region" description="Helical" evidence="8">
    <location>
        <begin position="247"/>
        <end position="272"/>
    </location>
</feature>
<dbReference type="AlphaFoldDB" id="A0A347WBP4"/>
<dbReference type="GO" id="GO:0005886">
    <property type="term" value="C:plasma membrane"/>
    <property type="evidence" value="ECO:0007669"/>
    <property type="project" value="UniProtKB-SubCell"/>
</dbReference>
<proteinExistence type="inferred from homology"/>
<organism evidence="10 11">
    <name type="scientific">Komagataeibacter saccharivorans</name>
    <dbReference type="NCBI Taxonomy" id="265959"/>
    <lineage>
        <taxon>Bacteria</taxon>
        <taxon>Pseudomonadati</taxon>
        <taxon>Pseudomonadota</taxon>
        <taxon>Alphaproteobacteria</taxon>
        <taxon>Acetobacterales</taxon>
        <taxon>Acetobacteraceae</taxon>
        <taxon>Komagataeibacter</taxon>
    </lineage>
</organism>
<evidence type="ECO:0000256" key="5">
    <source>
        <dbReference type="ARBA" id="ARBA00022692"/>
    </source>
</evidence>
<dbReference type="RefSeq" id="WP_118962807.1">
    <property type="nucleotide sequence ID" value="NZ_CP023036.1"/>
</dbReference>
<evidence type="ECO:0000256" key="6">
    <source>
        <dbReference type="ARBA" id="ARBA00022989"/>
    </source>
</evidence>
<comment type="similarity">
    <text evidence="2">Belongs to the binding-protein-dependent transport system permease family. CysTW subfamily.</text>
</comment>
<evidence type="ECO:0000259" key="9">
    <source>
        <dbReference type="PROSITE" id="PS50928"/>
    </source>
</evidence>
<reference evidence="10 11" key="1">
    <citation type="submission" date="2017-08" db="EMBL/GenBank/DDBJ databases">
        <title>Complete genome sequence of Gluconacetobacter saccharivorans CV1 isolated from Fermented Vinegar.</title>
        <authorList>
            <person name="Kim S.-Y."/>
        </authorList>
    </citation>
    <scope>NUCLEOTIDE SEQUENCE [LARGE SCALE GENOMIC DNA]</scope>
    <source>
        <strain evidence="10 11">CV1</strain>
    </source>
</reference>
<name>A0A347WBP4_9PROT</name>
<feature type="transmembrane region" description="Helical" evidence="8">
    <location>
        <begin position="107"/>
        <end position="128"/>
    </location>
</feature>
<feature type="transmembrane region" description="Helical" evidence="8">
    <location>
        <begin position="68"/>
        <end position="95"/>
    </location>
</feature>
<keyword evidence="7 8" id="KW-0472">Membrane</keyword>
<dbReference type="OrthoDB" id="7915284at2"/>
<dbReference type="PANTHER" id="PTHR42929:SF5">
    <property type="entry name" value="ABC TRANSPORTER PERMEASE PROTEIN"/>
    <property type="match status" value="1"/>
</dbReference>
<dbReference type="InterPro" id="IPR035906">
    <property type="entry name" value="MetI-like_sf"/>
</dbReference>
<evidence type="ECO:0000256" key="3">
    <source>
        <dbReference type="ARBA" id="ARBA00022448"/>
    </source>
</evidence>
<keyword evidence="3" id="KW-0813">Transport</keyword>
<keyword evidence="6 8" id="KW-1133">Transmembrane helix</keyword>
<evidence type="ECO:0000256" key="1">
    <source>
        <dbReference type="ARBA" id="ARBA00004651"/>
    </source>
</evidence>
<sequence length="286" mass="31635">MSIFPTRRLRVASGPWLESYGLLLPGLIFLAVFFVIPLCLTLMLSFTVPSLGLEHYRTLFFTSAYRRIFANTFLLATLVTAVSLALGLPVAWFLAIAPRRWSQPVQLVLILSMWTNLLARTYAWVVLLQDTGPINQTLLALHLIAEPLPLMNSLFAVTVGMTYIMLPFVVFPLRNRIAMLEPALFQAATLCGASRMTSFRRIFLPAIATTLGSAGVSVFVMSLGYYVTPSLLGSESRMVLAELIAQLVQSVLDWGLAGAAALVLLVMTLFLYGVQRRLNRQPHTTP</sequence>
<comment type="subcellular location">
    <subcellularLocation>
        <location evidence="1">Cell membrane</location>
        <topology evidence="1">Multi-pass membrane protein</topology>
    </subcellularLocation>
</comment>